<sequence>MSTFGSLNTAYTGLVAARNSIDVVGQNIVNSGSAGYTRQRVITSAVPGVDGGLLGSGFRVGQGVSVDGIARLGDSMLDGRVRFTASAAGHWSVRSTAASAAEATLREPGTQGISRALQEFWSGWQGVANRAGDPAPAGVLLENAATLAGRIAQGYTEVENEWASTRTELSTTVAEVNQAAEQIGLLNEQIRQIRAGGGTANELIDARSTLATKLSGLTGATVRDRGDDMIDVVVDGNSLVAGDVVRRLAAVGSPELAGAGAAPVRVEWADRPGESATIDGGEIAGYLAVLAPAAGGSGGVLAETAAAYDALALDLATRVNALHTTGAAPDGTTGHDFFALTAGLPPARGLTVVPTDVDGIAAGTPGTGGANGGVADAIAQLAGPDGPDGLWSDAVVGIGVVARTAKQQSTLAGQAAAAAVKGQLSQASVDLDEETTSLIAFQHAYQGAARVMTAVDELLDVLINRTGVVGR</sequence>
<dbReference type="GO" id="GO:0009424">
    <property type="term" value="C:bacterial-type flagellum hook"/>
    <property type="evidence" value="ECO:0007669"/>
    <property type="project" value="UniProtKB-UniRule"/>
</dbReference>
<dbReference type="EMBL" id="PGFF01000001">
    <property type="protein sequence ID" value="PJJ73300.1"/>
    <property type="molecule type" value="Genomic_DNA"/>
</dbReference>
<keyword evidence="5 7" id="KW-0964">Secreted</keyword>
<dbReference type="Proteomes" id="UP000228758">
    <property type="component" value="Unassembled WGS sequence"/>
</dbReference>
<keyword evidence="10" id="KW-0282">Flagellum</keyword>
<name>A0A2M9CN21_9MICO</name>
<protein>
    <recommendedName>
        <fullName evidence="4 7">Flagellar hook-associated protein 1</fullName>
        <shortName evidence="7">HAP1</shortName>
    </recommendedName>
</protein>
<evidence type="ECO:0000313" key="10">
    <source>
        <dbReference type="EMBL" id="PJJ73300.1"/>
    </source>
</evidence>
<dbReference type="RefSeq" id="WP_100365403.1">
    <property type="nucleotide sequence ID" value="NZ_PGFF01000001.1"/>
</dbReference>
<gene>
    <name evidence="7" type="primary">flgK</name>
    <name evidence="10" type="ORF">CLV46_2886</name>
</gene>
<keyword evidence="10" id="KW-0966">Cell projection</keyword>
<dbReference type="PRINTS" id="PR01005">
    <property type="entry name" value="FLGHOOKAP1"/>
</dbReference>
<dbReference type="AlphaFoldDB" id="A0A2M9CN21"/>
<evidence type="ECO:0000259" key="9">
    <source>
        <dbReference type="Pfam" id="PF22638"/>
    </source>
</evidence>
<evidence type="ECO:0000256" key="7">
    <source>
        <dbReference type="RuleBase" id="RU362065"/>
    </source>
</evidence>
<dbReference type="InterPro" id="IPR053927">
    <property type="entry name" value="FlgK_helical"/>
</dbReference>
<feature type="domain" description="Flagellar hook-associated protein FlgK helical" evidence="9">
    <location>
        <begin position="101"/>
        <end position="338"/>
    </location>
</feature>
<evidence type="ECO:0000256" key="4">
    <source>
        <dbReference type="ARBA" id="ARBA00016244"/>
    </source>
</evidence>
<evidence type="ECO:0000256" key="3">
    <source>
        <dbReference type="ARBA" id="ARBA00009677"/>
    </source>
</evidence>
<dbReference type="InterPro" id="IPR002371">
    <property type="entry name" value="FlgK"/>
</dbReference>
<keyword evidence="6 7" id="KW-0975">Bacterial flagellum</keyword>
<evidence type="ECO:0000256" key="6">
    <source>
        <dbReference type="ARBA" id="ARBA00023143"/>
    </source>
</evidence>
<evidence type="ECO:0000313" key="11">
    <source>
        <dbReference type="Proteomes" id="UP000228758"/>
    </source>
</evidence>
<dbReference type="SUPFAM" id="SSF64518">
    <property type="entry name" value="Phase 1 flagellin"/>
    <property type="match status" value="1"/>
</dbReference>
<keyword evidence="10" id="KW-0969">Cilium</keyword>
<keyword evidence="11" id="KW-1185">Reference proteome</keyword>
<dbReference type="PANTHER" id="PTHR30033:SF1">
    <property type="entry name" value="FLAGELLAR HOOK-ASSOCIATED PROTEIN 1"/>
    <property type="match status" value="1"/>
</dbReference>
<feature type="domain" description="Flagellar basal-body/hook protein C-terminal" evidence="8">
    <location>
        <begin position="422"/>
        <end position="464"/>
    </location>
</feature>
<accession>A0A2M9CN21</accession>
<dbReference type="InterPro" id="IPR010930">
    <property type="entry name" value="Flg_bb/hook_C_dom"/>
</dbReference>
<dbReference type="GO" id="GO:0005198">
    <property type="term" value="F:structural molecule activity"/>
    <property type="evidence" value="ECO:0007669"/>
    <property type="project" value="UniProtKB-UniRule"/>
</dbReference>
<dbReference type="OrthoDB" id="9802553at2"/>
<organism evidence="10 11">
    <name type="scientific">Diaminobutyricimonas aerilata</name>
    <dbReference type="NCBI Taxonomy" id="1162967"/>
    <lineage>
        <taxon>Bacteria</taxon>
        <taxon>Bacillati</taxon>
        <taxon>Actinomycetota</taxon>
        <taxon>Actinomycetes</taxon>
        <taxon>Micrococcales</taxon>
        <taxon>Microbacteriaceae</taxon>
        <taxon>Diaminobutyricimonas</taxon>
    </lineage>
</organism>
<dbReference type="NCBIfam" id="TIGR02492">
    <property type="entry name" value="flgK_ends"/>
    <property type="match status" value="1"/>
</dbReference>
<comment type="caution">
    <text evidence="10">The sequence shown here is derived from an EMBL/GenBank/DDBJ whole genome shotgun (WGS) entry which is preliminary data.</text>
</comment>
<evidence type="ECO:0000256" key="5">
    <source>
        <dbReference type="ARBA" id="ARBA00022525"/>
    </source>
</evidence>
<proteinExistence type="inferred from homology"/>
<reference evidence="10 11" key="1">
    <citation type="submission" date="2017-11" db="EMBL/GenBank/DDBJ databases">
        <title>Genomic Encyclopedia of Archaeal and Bacterial Type Strains, Phase II (KMG-II): From Individual Species to Whole Genera.</title>
        <authorList>
            <person name="Goeker M."/>
        </authorList>
    </citation>
    <scope>NUCLEOTIDE SEQUENCE [LARGE SCALE GENOMIC DNA]</scope>
    <source>
        <strain evidence="10 11">DSM 27393</strain>
    </source>
</reference>
<dbReference type="GO" id="GO:0044780">
    <property type="term" value="P:bacterial-type flagellum assembly"/>
    <property type="evidence" value="ECO:0007669"/>
    <property type="project" value="InterPro"/>
</dbReference>
<dbReference type="Pfam" id="PF06429">
    <property type="entry name" value="Flg_bbr_C"/>
    <property type="match status" value="1"/>
</dbReference>
<comment type="similarity">
    <text evidence="3 7">Belongs to the flagella basal body rod proteins family.</text>
</comment>
<evidence type="ECO:0000259" key="8">
    <source>
        <dbReference type="Pfam" id="PF06429"/>
    </source>
</evidence>
<evidence type="ECO:0000256" key="1">
    <source>
        <dbReference type="ARBA" id="ARBA00004365"/>
    </source>
</evidence>
<comment type="subcellular location">
    <subcellularLocation>
        <location evidence="1 7">Bacterial flagellum</location>
    </subcellularLocation>
    <subcellularLocation>
        <location evidence="2 7">Secreted</location>
    </subcellularLocation>
</comment>
<dbReference type="PANTHER" id="PTHR30033">
    <property type="entry name" value="FLAGELLAR HOOK-ASSOCIATED PROTEIN 1"/>
    <property type="match status" value="1"/>
</dbReference>
<dbReference type="GO" id="GO:0005576">
    <property type="term" value="C:extracellular region"/>
    <property type="evidence" value="ECO:0007669"/>
    <property type="project" value="UniProtKB-SubCell"/>
</dbReference>
<evidence type="ECO:0000256" key="2">
    <source>
        <dbReference type="ARBA" id="ARBA00004613"/>
    </source>
</evidence>
<dbReference type="Pfam" id="PF22638">
    <property type="entry name" value="FlgK_D1"/>
    <property type="match status" value="1"/>
</dbReference>